<feature type="region of interest" description="Disordered" evidence="1">
    <location>
        <begin position="1"/>
        <end position="33"/>
    </location>
</feature>
<name>O77492_NYCCO</name>
<proteinExistence type="predicted"/>
<accession>O77492</accession>
<evidence type="ECO:0000313" key="2">
    <source>
        <dbReference type="EMBL" id="BAA32039.1"/>
    </source>
</evidence>
<dbReference type="AlphaFoldDB" id="O77492"/>
<dbReference type="EMBL" id="AB016201">
    <property type="protein sequence ID" value="BAA32039.1"/>
    <property type="molecule type" value="Genomic_DNA"/>
</dbReference>
<feature type="non-terminal residue" evidence="2">
    <location>
        <position position="1"/>
    </location>
</feature>
<evidence type="ECO:0000256" key="1">
    <source>
        <dbReference type="SAM" id="MobiDB-lite"/>
    </source>
</evidence>
<reference evidence="2" key="1">
    <citation type="journal article" date="1998" name="Primates">
        <title>Origin and divergence of tandem repeats of primate D4 dopamine receptor genes.</title>
        <authorList>
            <person name="Inoue-Murayama M."/>
            <person name="Takenaka O."/>
            <person name="Murayama Y."/>
        </authorList>
    </citation>
    <scope>NUCLEOTIDE SEQUENCE</scope>
</reference>
<sequence length="33" mass="3541">PRSRPAPGPLPPRRLPGPRSRPAPGPLRPRLPA</sequence>
<protein>
    <submittedName>
        <fullName evidence="2">D4 dopamine receptor (D4DR)</fullName>
    </submittedName>
</protein>
<feature type="non-terminal residue" evidence="2">
    <location>
        <position position="33"/>
    </location>
</feature>
<keyword evidence="2" id="KW-0675">Receptor</keyword>
<organism evidence="2">
    <name type="scientific">Nycticebus coucang</name>
    <name type="common">Malaysian slow loris</name>
    <name type="synonym">Tardigradus coucang</name>
    <dbReference type="NCBI Taxonomy" id="9470"/>
    <lineage>
        <taxon>Eukaryota</taxon>
        <taxon>Metazoa</taxon>
        <taxon>Chordata</taxon>
        <taxon>Craniata</taxon>
        <taxon>Vertebrata</taxon>
        <taxon>Euteleostomi</taxon>
        <taxon>Mammalia</taxon>
        <taxon>Eutheria</taxon>
        <taxon>Euarchontoglires</taxon>
        <taxon>Primates</taxon>
        <taxon>Strepsirrhini</taxon>
        <taxon>Lorisiformes</taxon>
        <taxon>Lorisidae</taxon>
        <taxon>Nycticebus</taxon>
    </lineage>
</organism>